<keyword evidence="2" id="KW-1185">Reference proteome</keyword>
<proteinExistence type="predicted"/>
<dbReference type="AlphaFoldDB" id="A0AAV7PXD4"/>
<protein>
    <submittedName>
        <fullName evidence="1">Uncharacterized protein</fullName>
    </submittedName>
</protein>
<comment type="caution">
    <text evidence="1">The sequence shown here is derived from an EMBL/GenBank/DDBJ whole genome shotgun (WGS) entry which is preliminary data.</text>
</comment>
<dbReference type="EMBL" id="JANPWB010000011">
    <property type="protein sequence ID" value="KAJ1132584.1"/>
    <property type="molecule type" value="Genomic_DNA"/>
</dbReference>
<evidence type="ECO:0000313" key="2">
    <source>
        <dbReference type="Proteomes" id="UP001066276"/>
    </source>
</evidence>
<evidence type="ECO:0000313" key="1">
    <source>
        <dbReference type="EMBL" id="KAJ1132584.1"/>
    </source>
</evidence>
<organism evidence="1 2">
    <name type="scientific">Pleurodeles waltl</name>
    <name type="common">Iberian ribbed newt</name>
    <dbReference type="NCBI Taxonomy" id="8319"/>
    <lineage>
        <taxon>Eukaryota</taxon>
        <taxon>Metazoa</taxon>
        <taxon>Chordata</taxon>
        <taxon>Craniata</taxon>
        <taxon>Vertebrata</taxon>
        <taxon>Euteleostomi</taxon>
        <taxon>Amphibia</taxon>
        <taxon>Batrachia</taxon>
        <taxon>Caudata</taxon>
        <taxon>Salamandroidea</taxon>
        <taxon>Salamandridae</taxon>
        <taxon>Pleurodelinae</taxon>
        <taxon>Pleurodeles</taxon>
    </lineage>
</organism>
<dbReference type="Proteomes" id="UP001066276">
    <property type="component" value="Chromosome 7"/>
</dbReference>
<gene>
    <name evidence="1" type="ORF">NDU88_010891</name>
</gene>
<sequence length="103" mass="11463">MGQCGHVCARGTLYCRERIARSTISTNSERAVLLLWRAFCGFLSKWEELRPLDTDVRRARRSHSPPFDARRIDVGRCSLSNGGQDSGHRVGSGSEGLRVTVCL</sequence>
<accession>A0AAV7PXD4</accession>
<reference evidence="1" key="1">
    <citation type="journal article" date="2022" name="bioRxiv">
        <title>Sequencing and chromosome-scale assembly of the giantPleurodeles waltlgenome.</title>
        <authorList>
            <person name="Brown T."/>
            <person name="Elewa A."/>
            <person name="Iarovenko S."/>
            <person name="Subramanian E."/>
            <person name="Araus A.J."/>
            <person name="Petzold A."/>
            <person name="Susuki M."/>
            <person name="Suzuki K.-i.T."/>
            <person name="Hayashi T."/>
            <person name="Toyoda A."/>
            <person name="Oliveira C."/>
            <person name="Osipova E."/>
            <person name="Leigh N.D."/>
            <person name="Simon A."/>
            <person name="Yun M.H."/>
        </authorList>
    </citation>
    <scope>NUCLEOTIDE SEQUENCE</scope>
    <source>
        <strain evidence="1">20211129_DDA</strain>
        <tissue evidence="1">Liver</tissue>
    </source>
</reference>
<name>A0AAV7PXD4_PLEWA</name>